<dbReference type="EMBL" id="BKCJ010402365">
    <property type="protein sequence ID" value="GFA31022.1"/>
    <property type="molecule type" value="Genomic_DNA"/>
</dbReference>
<keyword evidence="1" id="KW-0175">Coiled coil</keyword>
<feature type="region of interest" description="Disordered" evidence="2">
    <location>
        <begin position="233"/>
        <end position="276"/>
    </location>
</feature>
<accession>A0A699JFF8</accession>
<evidence type="ECO:0000256" key="1">
    <source>
        <dbReference type="SAM" id="Coils"/>
    </source>
</evidence>
<proteinExistence type="predicted"/>
<comment type="caution">
    <text evidence="3">The sequence shown here is derived from an EMBL/GenBank/DDBJ whole genome shotgun (WGS) entry which is preliminary data.</text>
</comment>
<evidence type="ECO:0000313" key="3">
    <source>
        <dbReference type="EMBL" id="GFA31022.1"/>
    </source>
</evidence>
<dbReference type="AlphaFoldDB" id="A0A699JFF8"/>
<reference evidence="3" key="1">
    <citation type="journal article" date="2019" name="Sci. Rep.">
        <title>Draft genome of Tanacetum cinerariifolium, the natural source of mosquito coil.</title>
        <authorList>
            <person name="Yamashiro T."/>
            <person name="Shiraishi A."/>
            <person name="Satake H."/>
            <person name="Nakayama K."/>
        </authorList>
    </citation>
    <scope>NUCLEOTIDE SEQUENCE</scope>
</reference>
<name>A0A699JFF8_TANCI</name>
<gene>
    <name evidence="3" type="ORF">Tci_602994</name>
</gene>
<organism evidence="3">
    <name type="scientific">Tanacetum cinerariifolium</name>
    <name type="common">Dalmatian daisy</name>
    <name type="synonym">Chrysanthemum cinerariifolium</name>
    <dbReference type="NCBI Taxonomy" id="118510"/>
    <lineage>
        <taxon>Eukaryota</taxon>
        <taxon>Viridiplantae</taxon>
        <taxon>Streptophyta</taxon>
        <taxon>Embryophyta</taxon>
        <taxon>Tracheophyta</taxon>
        <taxon>Spermatophyta</taxon>
        <taxon>Magnoliopsida</taxon>
        <taxon>eudicotyledons</taxon>
        <taxon>Gunneridae</taxon>
        <taxon>Pentapetalae</taxon>
        <taxon>asterids</taxon>
        <taxon>campanulids</taxon>
        <taxon>Asterales</taxon>
        <taxon>Asteraceae</taxon>
        <taxon>Asteroideae</taxon>
        <taxon>Anthemideae</taxon>
        <taxon>Anthemidinae</taxon>
        <taxon>Tanacetum</taxon>
    </lineage>
</organism>
<sequence>MQRVQLFQTSMNSGRSLLLCVRIVMTSRPRIRIPSMPRLGDHRPLGLFSIPTVIHSISMVAQETSTDAPVISFAAPVVETTIVASPTGLCSLVPYSDLDSDSPDEIASPEYITPLPATSPFLYTDSPEASDYFDGPPSQDPYAIIVTCWRSRTCLEACITSFFRSPPIFFYFTYEFFASSFFGYGCTGQAHSGSLTRVVSPRLGYPLVRAPRHSDAFRRWCAALLFTFYPPTTSKSSLGDSSERPLHSPSHTAGPSRKRCRSPTDYVPSSTPVTRSLAPTRADLLPPRKRFRDSYSSETSMEEDIEIDTTKTEDGRELDIVDGDDVRDHIKVNPRDDMEEFEANVGDTVVLGIDSRSVPMVDEEIVEPVGGDSSSSSGTKDGIVRQLEADQIIASGVRAGMAESIWSLRSENLKVRTLLYIERDRMDRLRLHMSHSQEEFRQIRNDRDDLRRQLRRLESIAERHLGFHP</sequence>
<feature type="coiled-coil region" evidence="1">
    <location>
        <begin position="433"/>
        <end position="460"/>
    </location>
</feature>
<protein>
    <submittedName>
        <fullName evidence="3">Uncharacterized protein</fullName>
    </submittedName>
</protein>
<evidence type="ECO:0000256" key="2">
    <source>
        <dbReference type="SAM" id="MobiDB-lite"/>
    </source>
</evidence>